<evidence type="ECO:0000256" key="4">
    <source>
        <dbReference type="ARBA" id="ARBA00022989"/>
    </source>
</evidence>
<dbReference type="EMBL" id="MTSD02000007">
    <property type="protein sequence ID" value="OOV86306.1"/>
    <property type="molecule type" value="Genomic_DNA"/>
</dbReference>
<dbReference type="Pfam" id="PF00950">
    <property type="entry name" value="ABC-3"/>
    <property type="match status" value="1"/>
</dbReference>
<keyword evidence="6" id="KW-0813">Transport</keyword>
<accession>A0A1T1H949</accession>
<feature type="transmembrane region" description="Helical" evidence="7">
    <location>
        <begin position="6"/>
        <end position="28"/>
    </location>
</feature>
<name>A0A1T1H949_OCELI</name>
<feature type="transmembrane region" description="Helical" evidence="7">
    <location>
        <begin position="233"/>
        <end position="253"/>
    </location>
</feature>
<comment type="similarity">
    <text evidence="2 6">Belongs to the ABC-3 integral membrane protein family.</text>
</comment>
<evidence type="ECO:0000256" key="6">
    <source>
        <dbReference type="RuleBase" id="RU003943"/>
    </source>
</evidence>
<organism evidence="8 9">
    <name type="scientific">Oceanospirillum linum</name>
    <dbReference type="NCBI Taxonomy" id="966"/>
    <lineage>
        <taxon>Bacteria</taxon>
        <taxon>Pseudomonadati</taxon>
        <taxon>Pseudomonadota</taxon>
        <taxon>Gammaproteobacteria</taxon>
        <taxon>Oceanospirillales</taxon>
        <taxon>Oceanospirillaceae</taxon>
        <taxon>Oceanospirillum</taxon>
    </lineage>
</organism>
<evidence type="ECO:0000256" key="5">
    <source>
        <dbReference type="ARBA" id="ARBA00023136"/>
    </source>
</evidence>
<feature type="transmembrane region" description="Helical" evidence="7">
    <location>
        <begin position="205"/>
        <end position="227"/>
    </location>
</feature>
<protein>
    <recommendedName>
        <fullName evidence="10">ABC transporter</fullName>
    </recommendedName>
</protein>
<dbReference type="GO" id="GO:0043190">
    <property type="term" value="C:ATP-binding cassette (ABC) transporter complex"/>
    <property type="evidence" value="ECO:0007669"/>
    <property type="project" value="InterPro"/>
</dbReference>
<feature type="transmembrane region" description="Helical" evidence="7">
    <location>
        <begin position="83"/>
        <end position="103"/>
    </location>
</feature>
<keyword evidence="5 7" id="KW-0472">Membrane</keyword>
<dbReference type="SUPFAM" id="SSF81345">
    <property type="entry name" value="ABC transporter involved in vitamin B12 uptake, BtuC"/>
    <property type="match status" value="1"/>
</dbReference>
<feature type="transmembrane region" description="Helical" evidence="7">
    <location>
        <begin position="124"/>
        <end position="141"/>
    </location>
</feature>
<dbReference type="STRING" id="966.BTA35_0213905"/>
<evidence type="ECO:0000256" key="1">
    <source>
        <dbReference type="ARBA" id="ARBA00004141"/>
    </source>
</evidence>
<evidence type="ECO:0000256" key="3">
    <source>
        <dbReference type="ARBA" id="ARBA00022692"/>
    </source>
</evidence>
<evidence type="ECO:0000256" key="2">
    <source>
        <dbReference type="ARBA" id="ARBA00008034"/>
    </source>
</evidence>
<comment type="subcellular location">
    <subcellularLocation>
        <location evidence="6">Cell membrane</location>
        <topology evidence="6">Multi-pass membrane protein</topology>
    </subcellularLocation>
    <subcellularLocation>
        <location evidence="1">Membrane</location>
        <topology evidence="1">Multi-pass membrane protein</topology>
    </subcellularLocation>
</comment>
<evidence type="ECO:0008006" key="10">
    <source>
        <dbReference type="Google" id="ProtNLM"/>
    </source>
</evidence>
<keyword evidence="4 7" id="KW-1133">Transmembrane helix</keyword>
<dbReference type="AlphaFoldDB" id="A0A1T1H949"/>
<reference evidence="8" key="1">
    <citation type="submission" date="2017-02" db="EMBL/GenBank/DDBJ databases">
        <title>Draft Genome Sequence of the Salt Water Bacterium Oceanospirillum linum ATCC 11336.</title>
        <authorList>
            <person name="Trachtenberg A.M."/>
            <person name="Carney J.G."/>
            <person name="Linnane J.D."/>
            <person name="Rheaume B.A."/>
            <person name="Pitts N.L."/>
            <person name="Mykles D.L."/>
            <person name="Maclea K.S."/>
        </authorList>
    </citation>
    <scope>NUCLEOTIDE SEQUENCE [LARGE SCALE GENOMIC DNA]</scope>
    <source>
        <strain evidence="8">ATCC 11336</strain>
    </source>
</reference>
<keyword evidence="3 6" id="KW-0812">Transmembrane</keyword>
<feature type="transmembrane region" description="Helical" evidence="7">
    <location>
        <begin position="48"/>
        <end position="71"/>
    </location>
</feature>
<evidence type="ECO:0000256" key="7">
    <source>
        <dbReference type="SAM" id="Phobius"/>
    </source>
</evidence>
<dbReference type="GO" id="GO:0055085">
    <property type="term" value="P:transmembrane transport"/>
    <property type="evidence" value="ECO:0007669"/>
    <property type="project" value="InterPro"/>
</dbReference>
<evidence type="ECO:0000313" key="8">
    <source>
        <dbReference type="EMBL" id="OOV86306.1"/>
    </source>
</evidence>
<dbReference type="Proteomes" id="UP000190064">
    <property type="component" value="Unassembled WGS sequence"/>
</dbReference>
<dbReference type="RefSeq" id="WP_078320421.1">
    <property type="nucleotide sequence ID" value="NZ_FXTS01000008.1"/>
</dbReference>
<comment type="caution">
    <text evidence="8">The sequence shown here is derived from an EMBL/GenBank/DDBJ whole genome shotgun (WGS) entry which is preliminary data.</text>
</comment>
<evidence type="ECO:0000313" key="9">
    <source>
        <dbReference type="Proteomes" id="UP000190064"/>
    </source>
</evidence>
<keyword evidence="9" id="KW-1185">Reference proteome</keyword>
<sequence length="264" mass="28840">MLDSFWLWPFLSGLGASILLGLAGASLFMRSASVQGLAIAQGAAAGGILAAALALPILPVAFLLAGGIYWWIQYAVRLKPERILLIFLLGGALINALLANTAHLHTSADRWLAGDIYYVARSDALWLLILGGLTLVLAPLLRKVWQQSQLAPDCYGPPLTVLQRLPEALWLLCVVVLSSYLLGLPASLFLLLFPAWLSAYWSRGLSSFLCWSISLGVLLFLMAWFTALWLDQPFAPVLILGGCACFLWGYAVYRLTALVRAYFR</sequence>
<gene>
    <name evidence="8" type="ORF">BTA35_0213905</name>
</gene>
<proteinExistence type="inferred from homology"/>
<feature type="transmembrane region" description="Helical" evidence="7">
    <location>
        <begin position="168"/>
        <end position="193"/>
    </location>
</feature>
<dbReference type="InterPro" id="IPR037294">
    <property type="entry name" value="ABC_BtuC-like"/>
</dbReference>
<dbReference type="InterPro" id="IPR001626">
    <property type="entry name" value="ABC_TroCD"/>
</dbReference>